<name>A0A067BVT4_SAPPC</name>
<dbReference type="Proteomes" id="UP000030745">
    <property type="component" value="Unassembled WGS sequence"/>
</dbReference>
<organism evidence="1 2">
    <name type="scientific">Saprolegnia parasitica (strain CBS 223.65)</name>
    <dbReference type="NCBI Taxonomy" id="695850"/>
    <lineage>
        <taxon>Eukaryota</taxon>
        <taxon>Sar</taxon>
        <taxon>Stramenopiles</taxon>
        <taxon>Oomycota</taxon>
        <taxon>Saprolegniomycetes</taxon>
        <taxon>Saprolegniales</taxon>
        <taxon>Saprolegniaceae</taxon>
        <taxon>Saprolegnia</taxon>
    </lineage>
</organism>
<dbReference type="KEGG" id="spar:SPRG_16224"/>
<evidence type="ECO:0000313" key="1">
    <source>
        <dbReference type="EMBL" id="KDO18411.1"/>
    </source>
</evidence>
<dbReference type="RefSeq" id="XP_012210876.1">
    <property type="nucleotide sequence ID" value="XM_012355486.1"/>
</dbReference>
<dbReference type="VEuPathDB" id="FungiDB:SPRG_16224"/>
<reference evidence="1 2" key="1">
    <citation type="journal article" date="2013" name="PLoS Genet.">
        <title>Distinctive expansion of potential virulence genes in the genome of the oomycete fish pathogen Saprolegnia parasitica.</title>
        <authorList>
            <person name="Jiang R.H."/>
            <person name="de Bruijn I."/>
            <person name="Haas B.J."/>
            <person name="Belmonte R."/>
            <person name="Lobach L."/>
            <person name="Christie J."/>
            <person name="van den Ackerveken G."/>
            <person name="Bottin A."/>
            <person name="Bulone V."/>
            <person name="Diaz-Moreno S.M."/>
            <person name="Dumas B."/>
            <person name="Fan L."/>
            <person name="Gaulin E."/>
            <person name="Govers F."/>
            <person name="Grenville-Briggs L.J."/>
            <person name="Horner N.R."/>
            <person name="Levin J.Z."/>
            <person name="Mammella M."/>
            <person name="Meijer H.J."/>
            <person name="Morris P."/>
            <person name="Nusbaum C."/>
            <person name="Oome S."/>
            <person name="Phillips A.J."/>
            <person name="van Rooyen D."/>
            <person name="Rzeszutek E."/>
            <person name="Saraiva M."/>
            <person name="Secombes C.J."/>
            <person name="Seidl M.F."/>
            <person name="Snel B."/>
            <person name="Stassen J.H."/>
            <person name="Sykes S."/>
            <person name="Tripathy S."/>
            <person name="van den Berg H."/>
            <person name="Vega-Arreguin J.C."/>
            <person name="Wawra S."/>
            <person name="Young S.K."/>
            <person name="Zeng Q."/>
            <person name="Dieguez-Uribeondo J."/>
            <person name="Russ C."/>
            <person name="Tyler B.M."/>
            <person name="van West P."/>
        </authorList>
    </citation>
    <scope>NUCLEOTIDE SEQUENCE [LARGE SCALE GENOMIC DNA]</scope>
    <source>
        <strain evidence="1 2">CBS 223.65</strain>
    </source>
</reference>
<keyword evidence="2" id="KW-1185">Reference proteome</keyword>
<protein>
    <submittedName>
        <fullName evidence="1">Uncharacterized protein</fullName>
    </submittedName>
</protein>
<dbReference type="EMBL" id="KK583439">
    <property type="protein sequence ID" value="KDO18411.1"/>
    <property type="molecule type" value="Genomic_DNA"/>
</dbReference>
<proteinExistence type="predicted"/>
<dbReference type="AlphaFoldDB" id="A0A067BVT4"/>
<dbReference type="GeneID" id="24137867"/>
<sequence length="59" mass="6570">MSYGRVSDPSRCMDMLTWAADGSRTTILTYSPTHAAIGVRCLSILIDLILQKKSLLLRE</sequence>
<accession>A0A067BVT4</accession>
<evidence type="ECO:0000313" key="2">
    <source>
        <dbReference type="Proteomes" id="UP000030745"/>
    </source>
</evidence>
<gene>
    <name evidence="1" type="ORF">SPRG_16224</name>
</gene>